<organism evidence="1 2">
    <name type="scientific">Neosartorya fischeri (strain ATCC 1020 / DSM 3700 / CBS 544.65 / FGSC A1164 / JCM 1740 / NRRL 181 / WB 181)</name>
    <name type="common">Aspergillus fischerianus</name>
    <dbReference type="NCBI Taxonomy" id="331117"/>
    <lineage>
        <taxon>Eukaryota</taxon>
        <taxon>Fungi</taxon>
        <taxon>Dikarya</taxon>
        <taxon>Ascomycota</taxon>
        <taxon>Pezizomycotina</taxon>
        <taxon>Eurotiomycetes</taxon>
        <taxon>Eurotiomycetidae</taxon>
        <taxon>Eurotiales</taxon>
        <taxon>Aspergillaceae</taxon>
        <taxon>Aspergillus</taxon>
        <taxon>Aspergillus subgen. Fumigati</taxon>
    </lineage>
</organism>
<gene>
    <name evidence="1" type="ORF">NFIA_021350</name>
</gene>
<accession>A1D4T4</accession>
<dbReference type="VEuPathDB" id="FungiDB:NFIA_021350"/>
<dbReference type="eggNOG" id="ENOG502SJVT">
    <property type="taxonomic scope" value="Eukaryota"/>
</dbReference>
<name>A1D4T4_NEOFI</name>
<reference evidence="2" key="1">
    <citation type="journal article" date="2008" name="PLoS Genet.">
        <title>Genomic islands in the pathogenic filamentous fungus Aspergillus fumigatus.</title>
        <authorList>
            <person name="Fedorova N.D."/>
            <person name="Khaldi N."/>
            <person name="Joardar V.S."/>
            <person name="Maiti R."/>
            <person name="Amedeo P."/>
            <person name="Anderson M.J."/>
            <person name="Crabtree J."/>
            <person name="Silva J.C."/>
            <person name="Badger J.H."/>
            <person name="Albarraq A."/>
            <person name="Angiuoli S."/>
            <person name="Bussey H."/>
            <person name="Bowyer P."/>
            <person name="Cotty P.J."/>
            <person name="Dyer P.S."/>
            <person name="Egan A."/>
            <person name="Galens K."/>
            <person name="Fraser-Liggett C.M."/>
            <person name="Haas B.J."/>
            <person name="Inman J.M."/>
            <person name="Kent R."/>
            <person name="Lemieux S."/>
            <person name="Malavazi I."/>
            <person name="Orvis J."/>
            <person name="Roemer T."/>
            <person name="Ronning C.M."/>
            <person name="Sundaram J.P."/>
            <person name="Sutton G."/>
            <person name="Turner G."/>
            <person name="Venter J.C."/>
            <person name="White O.R."/>
            <person name="Whitty B.R."/>
            <person name="Youngman P."/>
            <person name="Wolfe K.H."/>
            <person name="Goldman G.H."/>
            <person name="Wortman J.R."/>
            <person name="Jiang B."/>
            <person name="Denning D.W."/>
            <person name="Nierman W.C."/>
        </authorList>
    </citation>
    <scope>NUCLEOTIDE SEQUENCE [LARGE SCALE GENOMIC DNA]</scope>
    <source>
        <strain evidence="2">ATCC 1020 / DSM 3700 / CBS 544.65 / FGSC A1164 / JCM 1740 / NRRL 181 / WB 181</strain>
    </source>
</reference>
<dbReference type="AlphaFoldDB" id="A1D4T4"/>
<dbReference type="RefSeq" id="XP_001265324.1">
    <property type="nucleotide sequence ID" value="XM_001265323.1"/>
</dbReference>
<dbReference type="OMA" id="NDMAVEM"/>
<dbReference type="KEGG" id="nfi:NFIA_021350"/>
<protein>
    <submittedName>
        <fullName evidence="1">Uncharacterized protein</fullName>
    </submittedName>
</protein>
<evidence type="ECO:0000313" key="1">
    <source>
        <dbReference type="EMBL" id="EAW23427.1"/>
    </source>
</evidence>
<dbReference type="GeneID" id="4590768"/>
<dbReference type="EMBL" id="DS027688">
    <property type="protein sequence ID" value="EAW23427.1"/>
    <property type="molecule type" value="Genomic_DNA"/>
</dbReference>
<dbReference type="STRING" id="331117.A1D4T4"/>
<proteinExistence type="predicted"/>
<dbReference type="HOGENOM" id="CLU_1687102_0_0_1"/>
<keyword evidence="2" id="KW-1185">Reference proteome</keyword>
<dbReference type="OrthoDB" id="4337792at2759"/>
<sequence>MAVHAAFLIGMELCTQLQEDDGLCPAPLRPDLLSVLEDAKAWCLRVIKAGETNVKGYLLMSIVSAWVKGLMRGLGENEATSLLVKAIKNVGEKCLPILEEMAASMQEQIGEPVNDMAVEMAKDWNFLILDAPFNLGDTEPMSWIFNEDFDQGFLEP</sequence>
<evidence type="ECO:0000313" key="2">
    <source>
        <dbReference type="Proteomes" id="UP000006702"/>
    </source>
</evidence>
<dbReference type="Proteomes" id="UP000006702">
    <property type="component" value="Unassembled WGS sequence"/>
</dbReference>